<evidence type="ECO:0000313" key="2">
    <source>
        <dbReference type="EMBL" id="PXY28177.1"/>
    </source>
</evidence>
<dbReference type="Pfam" id="PF13628">
    <property type="entry name" value="DUF4142"/>
    <property type="match status" value="1"/>
</dbReference>
<protein>
    <recommendedName>
        <fullName evidence="1">DUF4142 domain-containing protein</fullName>
    </recommendedName>
</protein>
<dbReference type="GO" id="GO:0043448">
    <property type="term" value="P:alkane catabolic process"/>
    <property type="evidence" value="ECO:0007669"/>
    <property type="project" value="TreeGrafter"/>
</dbReference>
<dbReference type="Pfam" id="PF03640">
    <property type="entry name" value="Lipoprotein_15"/>
    <property type="match status" value="2"/>
</dbReference>
<keyword evidence="3" id="KW-1185">Reference proteome</keyword>
<name>A0A2V4B2B5_9PSEU</name>
<dbReference type="AlphaFoldDB" id="A0A2V4B2B5"/>
<comment type="caution">
    <text evidence="2">The sequence shown here is derived from an EMBL/GenBank/DDBJ whole genome shotgun (WGS) entry which is preliminary data.</text>
</comment>
<dbReference type="Proteomes" id="UP000249915">
    <property type="component" value="Unassembled WGS sequence"/>
</dbReference>
<accession>A0A2V4B2B5</accession>
<dbReference type="PANTHER" id="PTHR39335">
    <property type="entry name" value="BLL4220 PROTEIN"/>
    <property type="match status" value="1"/>
</dbReference>
<dbReference type="InterPro" id="IPR025419">
    <property type="entry name" value="DUF4142"/>
</dbReference>
<dbReference type="InterPro" id="IPR005297">
    <property type="entry name" value="Lipoprotein_repeat"/>
</dbReference>
<reference evidence="2 3" key="1">
    <citation type="submission" date="2016-07" db="EMBL/GenBank/DDBJ databases">
        <title>Draft genome sequence of Prauserella muralis DSM 45305, isolated from a mould-covered wall in an indoor environment.</title>
        <authorList>
            <person name="Ruckert C."/>
            <person name="Albersmeier A."/>
            <person name="Jiang C.-L."/>
            <person name="Jiang Y."/>
            <person name="Kalinowski J."/>
            <person name="Schneider O."/>
            <person name="Winkler A."/>
            <person name="Zotchev S.B."/>
        </authorList>
    </citation>
    <scope>NUCLEOTIDE SEQUENCE [LARGE SCALE GENOMIC DNA]</scope>
    <source>
        <strain evidence="2 3">DSM 45305</strain>
    </source>
</reference>
<dbReference type="PANTHER" id="PTHR39335:SF1">
    <property type="entry name" value="BLL4220 PROTEIN"/>
    <property type="match status" value="1"/>
</dbReference>
<evidence type="ECO:0000259" key="1">
    <source>
        <dbReference type="Pfam" id="PF13628"/>
    </source>
</evidence>
<gene>
    <name evidence="2" type="ORF">BAY60_17770</name>
</gene>
<proteinExistence type="predicted"/>
<sequence>MARPKRSAGTVAAGLVLLALTAACDDSNSYGSYYSSGTNDSVRIHTVAQESTAEATLPLHAAEAFDIGRMVVDDNGFALYRYDRDSADPPRSRCENACARTWRPVPARGELRATGIDQSLLGTVTRSDGTDQLTLNGRPLYRYTGDEMPGETSGHGADGAWFPVTPDGGKVRDSGAIARAENPGTLTDTDVELLVKVRQAGLWEMPSATWARERGASERVRAIGLPILVDHGRLDAATTDLAARFGVRLPSEPTVKQQDWLGEMRSAGSGEEFDRIFANRLRLAHGKVLTYIANVRAGTRNETMRQYASTGNQAVLRHITLLESTGLVDFEALPAPVLDASATSAGAALDTEATDVFLGVVLAVFVSGATVLLLWLTRQSRRRKAAAPGGADDLTATTESGERTHA</sequence>
<dbReference type="PROSITE" id="PS51257">
    <property type="entry name" value="PROKAR_LIPOPROTEIN"/>
    <property type="match status" value="1"/>
</dbReference>
<dbReference type="RefSeq" id="WP_245992610.1">
    <property type="nucleotide sequence ID" value="NZ_MASW01000002.1"/>
</dbReference>
<feature type="domain" description="DUF4142" evidence="1">
    <location>
        <begin position="189"/>
        <end position="320"/>
    </location>
</feature>
<evidence type="ECO:0000313" key="3">
    <source>
        <dbReference type="Proteomes" id="UP000249915"/>
    </source>
</evidence>
<organism evidence="2 3">
    <name type="scientific">Prauserella muralis</name>
    <dbReference type="NCBI Taxonomy" id="588067"/>
    <lineage>
        <taxon>Bacteria</taxon>
        <taxon>Bacillati</taxon>
        <taxon>Actinomycetota</taxon>
        <taxon>Actinomycetes</taxon>
        <taxon>Pseudonocardiales</taxon>
        <taxon>Pseudonocardiaceae</taxon>
        <taxon>Prauserella</taxon>
    </lineage>
</organism>
<dbReference type="EMBL" id="MASW01000002">
    <property type="protein sequence ID" value="PXY28177.1"/>
    <property type="molecule type" value="Genomic_DNA"/>
</dbReference>